<protein>
    <submittedName>
        <fullName evidence="3">Ion channel</fullName>
    </submittedName>
</protein>
<name>A0A2T0WBW8_9LACT</name>
<dbReference type="Pfam" id="PF07885">
    <property type="entry name" value="Ion_trans_2"/>
    <property type="match status" value="1"/>
</dbReference>
<proteinExistence type="predicted"/>
<dbReference type="OrthoDB" id="9785285at2"/>
<gene>
    <name evidence="3" type="ORF">CLV38_101122</name>
</gene>
<keyword evidence="1" id="KW-0472">Membrane</keyword>
<organism evidence="3 4">
    <name type="scientific">Alkalibacterium olivapovliticus</name>
    <dbReference type="NCBI Taxonomy" id="99907"/>
    <lineage>
        <taxon>Bacteria</taxon>
        <taxon>Bacillati</taxon>
        <taxon>Bacillota</taxon>
        <taxon>Bacilli</taxon>
        <taxon>Lactobacillales</taxon>
        <taxon>Carnobacteriaceae</taxon>
        <taxon>Alkalibacterium</taxon>
    </lineage>
</organism>
<dbReference type="Proteomes" id="UP000238205">
    <property type="component" value="Unassembled WGS sequence"/>
</dbReference>
<dbReference type="Gene3D" id="1.10.287.70">
    <property type="match status" value="1"/>
</dbReference>
<dbReference type="EMBL" id="PVTO01000001">
    <property type="protein sequence ID" value="PRY84201.1"/>
    <property type="molecule type" value="Genomic_DNA"/>
</dbReference>
<feature type="domain" description="Potassium channel" evidence="2">
    <location>
        <begin position="1"/>
        <end position="46"/>
    </location>
</feature>
<accession>A0A2T0WBW8</accession>
<comment type="caution">
    <text evidence="3">The sequence shown here is derived from an EMBL/GenBank/DDBJ whole genome shotgun (WGS) entry which is preliminary data.</text>
</comment>
<evidence type="ECO:0000313" key="4">
    <source>
        <dbReference type="Proteomes" id="UP000238205"/>
    </source>
</evidence>
<keyword evidence="1" id="KW-0812">Transmembrane</keyword>
<keyword evidence="1" id="KW-1133">Transmembrane helix</keyword>
<dbReference type="SUPFAM" id="SSF81324">
    <property type="entry name" value="Voltage-gated potassium channels"/>
    <property type="match status" value="1"/>
</dbReference>
<evidence type="ECO:0000313" key="3">
    <source>
        <dbReference type="EMBL" id="PRY84201.1"/>
    </source>
</evidence>
<evidence type="ECO:0000259" key="2">
    <source>
        <dbReference type="Pfam" id="PF07885"/>
    </source>
</evidence>
<evidence type="ECO:0000256" key="1">
    <source>
        <dbReference type="SAM" id="Phobius"/>
    </source>
</evidence>
<dbReference type="InterPro" id="IPR013099">
    <property type="entry name" value="K_chnl_dom"/>
</dbReference>
<sequence>MDAIYMTVITMSTVGYQEVAPMTAPAQVFTIILIFFSLGTLGYSGSQLIGYFFGGKLRES</sequence>
<dbReference type="AlphaFoldDB" id="A0A2T0WBW8"/>
<keyword evidence="4" id="KW-1185">Reference proteome</keyword>
<feature type="transmembrane region" description="Helical" evidence="1">
    <location>
        <begin position="28"/>
        <end position="53"/>
    </location>
</feature>
<reference evidence="3 4" key="1">
    <citation type="submission" date="2018-03" db="EMBL/GenBank/DDBJ databases">
        <title>Genomic Encyclopedia of Archaeal and Bacterial Type Strains, Phase II (KMG-II): from individual species to whole genera.</title>
        <authorList>
            <person name="Goeker M."/>
        </authorList>
    </citation>
    <scope>NUCLEOTIDE SEQUENCE [LARGE SCALE GENOMIC DNA]</scope>
    <source>
        <strain evidence="3 4">DSM 13175</strain>
    </source>
</reference>